<name>A0A6N3T8I6_9PROT</name>
<keyword evidence="6" id="KW-0814">Transposable element</keyword>
<dbReference type="Pfam" id="PF00872">
    <property type="entry name" value="Transposase_mut"/>
    <property type="match status" value="1"/>
</dbReference>
<keyword evidence="9" id="KW-1185">Reference proteome</keyword>
<dbReference type="PANTHER" id="PTHR33217">
    <property type="entry name" value="TRANSPOSASE FOR INSERTION SEQUENCE ELEMENT IS1081"/>
    <property type="match status" value="1"/>
</dbReference>
<reference evidence="8 10" key="2">
    <citation type="submission" date="2019-07" db="EMBL/GenBank/DDBJ databases">
        <title>Whole genome shotgun sequence of Acetobacter indonesiensis NBRC 16471.</title>
        <authorList>
            <person name="Hosoyama A."/>
            <person name="Uohara A."/>
            <person name="Ohji S."/>
            <person name="Ichikawa N."/>
        </authorList>
    </citation>
    <scope>NUCLEOTIDE SEQUENCE [LARGE SCALE GENOMIC DNA]</scope>
    <source>
        <strain evidence="8 10">NBRC 16471</strain>
    </source>
</reference>
<sequence>MDRAERWCQILASYHYHNELHRRGFKDILLAVIDGLKGFPDAVRGVFLEALVQTCIVHQLRHSLNFVTWKERKYAEIV</sequence>
<dbReference type="PANTHER" id="PTHR33217:SF5">
    <property type="entry name" value="MUTATOR FAMILY TRANSPOSASE"/>
    <property type="match status" value="1"/>
</dbReference>
<dbReference type="GO" id="GO:0003677">
    <property type="term" value="F:DNA binding"/>
    <property type="evidence" value="ECO:0007669"/>
    <property type="project" value="UniProtKB-UniRule"/>
</dbReference>
<accession>A0A6N3T8I6</accession>
<keyword evidence="4 6" id="KW-0238">DNA-binding</keyword>
<dbReference type="EMBL" id="BAMW01000035">
    <property type="protein sequence ID" value="GAN63664.1"/>
    <property type="molecule type" value="Genomic_DNA"/>
</dbReference>
<gene>
    <name evidence="7" type="ORF">Abin_037_004</name>
    <name evidence="8" type="ORF">AIN02nite_29100</name>
</gene>
<protein>
    <recommendedName>
        <fullName evidence="6">Mutator family transposase</fullName>
    </recommendedName>
</protein>
<evidence type="ECO:0000256" key="4">
    <source>
        <dbReference type="ARBA" id="ARBA00023125"/>
    </source>
</evidence>
<evidence type="ECO:0000313" key="10">
    <source>
        <dbReference type="Proteomes" id="UP000321104"/>
    </source>
</evidence>
<comment type="similarity">
    <text evidence="2 6">Belongs to the transposase mutator family.</text>
</comment>
<proteinExistence type="inferred from homology"/>
<organism evidence="8 10">
    <name type="scientific">Acetobacter indonesiensis</name>
    <dbReference type="NCBI Taxonomy" id="104101"/>
    <lineage>
        <taxon>Bacteria</taxon>
        <taxon>Pseudomonadati</taxon>
        <taxon>Pseudomonadota</taxon>
        <taxon>Alphaproteobacteria</taxon>
        <taxon>Acetobacterales</taxon>
        <taxon>Acetobacteraceae</taxon>
        <taxon>Acetobacter</taxon>
    </lineage>
</organism>
<dbReference type="AlphaFoldDB" id="A0A6N3T8I6"/>
<dbReference type="Proteomes" id="UP000032673">
    <property type="component" value="Unassembled WGS sequence"/>
</dbReference>
<evidence type="ECO:0000256" key="6">
    <source>
        <dbReference type="RuleBase" id="RU365089"/>
    </source>
</evidence>
<dbReference type="GO" id="GO:0006313">
    <property type="term" value="P:DNA transposition"/>
    <property type="evidence" value="ECO:0007669"/>
    <property type="project" value="UniProtKB-UniRule"/>
</dbReference>
<keyword evidence="5 6" id="KW-0233">DNA recombination</keyword>
<keyword evidence="3 6" id="KW-0815">Transposition</keyword>
<evidence type="ECO:0000313" key="8">
    <source>
        <dbReference type="EMBL" id="GEN04885.1"/>
    </source>
</evidence>
<reference evidence="7 9" key="1">
    <citation type="submission" date="2012-11" db="EMBL/GenBank/DDBJ databases">
        <title>Whole genome sequence of Acetobacter indonesiensis 5H-1.</title>
        <authorList>
            <person name="Azuma Y."/>
            <person name="Higashiura N."/>
            <person name="Hirakawa H."/>
            <person name="Matsushita K."/>
        </authorList>
    </citation>
    <scope>NUCLEOTIDE SEQUENCE [LARGE SCALE GENOMIC DNA]</scope>
    <source>
        <strain evidence="7 9">5H-1</strain>
    </source>
</reference>
<comment type="caution">
    <text evidence="8">The sequence shown here is derived from an EMBL/GenBank/DDBJ whole genome shotgun (WGS) entry which is preliminary data.</text>
</comment>
<dbReference type="GO" id="GO:0004803">
    <property type="term" value="F:transposase activity"/>
    <property type="evidence" value="ECO:0007669"/>
    <property type="project" value="UniProtKB-UniRule"/>
</dbReference>
<comment type="function">
    <text evidence="1 6">Required for the transposition of the insertion element.</text>
</comment>
<evidence type="ECO:0000256" key="1">
    <source>
        <dbReference type="ARBA" id="ARBA00002190"/>
    </source>
</evidence>
<evidence type="ECO:0000256" key="2">
    <source>
        <dbReference type="ARBA" id="ARBA00010961"/>
    </source>
</evidence>
<evidence type="ECO:0000313" key="7">
    <source>
        <dbReference type="EMBL" id="GAN63664.1"/>
    </source>
</evidence>
<evidence type="ECO:0000256" key="5">
    <source>
        <dbReference type="ARBA" id="ARBA00023172"/>
    </source>
</evidence>
<dbReference type="Proteomes" id="UP000321104">
    <property type="component" value="Unassembled WGS sequence"/>
</dbReference>
<evidence type="ECO:0000256" key="3">
    <source>
        <dbReference type="ARBA" id="ARBA00022578"/>
    </source>
</evidence>
<dbReference type="InterPro" id="IPR001207">
    <property type="entry name" value="Transposase_mutator"/>
</dbReference>
<dbReference type="EMBL" id="BJXQ01000036">
    <property type="protein sequence ID" value="GEN04885.1"/>
    <property type="molecule type" value="Genomic_DNA"/>
</dbReference>
<evidence type="ECO:0000313" key="9">
    <source>
        <dbReference type="Proteomes" id="UP000032673"/>
    </source>
</evidence>